<dbReference type="EnsemblPlants" id="KQL16448">
    <property type="protein sequence ID" value="KQL16448"/>
    <property type="gene ID" value="SETIT_0251342mg"/>
</dbReference>
<dbReference type="EMBL" id="AGNK02001975">
    <property type="status" value="NOT_ANNOTATED_CDS"/>
    <property type="molecule type" value="Genomic_DNA"/>
</dbReference>
<proteinExistence type="predicted"/>
<evidence type="ECO:0000313" key="2">
    <source>
        <dbReference type="Proteomes" id="UP000004995"/>
    </source>
</evidence>
<dbReference type="InParanoid" id="A0A0Q3QG89"/>
<dbReference type="Proteomes" id="UP000004995">
    <property type="component" value="Unassembled WGS sequence"/>
</dbReference>
<evidence type="ECO:0000313" key="1">
    <source>
        <dbReference type="EnsemblPlants" id="KQL16448"/>
    </source>
</evidence>
<keyword evidence="2" id="KW-1185">Reference proteome</keyword>
<sequence>SQSGLLPLHITPHLPMLSPPLSHPRNNLIVVSVISMTPSLP</sequence>
<reference evidence="2" key="1">
    <citation type="journal article" date="2012" name="Nat. Biotechnol.">
        <title>Reference genome sequence of the model plant Setaria.</title>
        <authorList>
            <person name="Bennetzen J.L."/>
            <person name="Schmutz J."/>
            <person name="Wang H."/>
            <person name="Percifield R."/>
            <person name="Hawkins J."/>
            <person name="Pontaroli A.C."/>
            <person name="Estep M."/>
            <person name="Feng L."/>
            <person name="Vaughn J.N."/>
            <person name="Grimwood J."/>
            <person name="Jenkins J."/>
            <person name="Barry K."/>
            <person name="Lindquist E."/>
            <person name="Hellsten U."/>
            <person name="Deshpande S."/>
            <person name="Wang X."/>
            <person name="Wu X."/>
            <person name="Mitros T."/>
            <person name="Triplett J."/>
            <person name="Yang X."/>
            <person name="Ye C.Y."/>
            <person name="Mauro-Herrera M."/>
            <person name="Wang L."/>
            <person name="Li P."/>
            <person name="Sharma M."/>
            <person name="Sharma R."/>
            <person name="Ronald P.C."/>
            <person name="Panaud O."/>
            <person name="Kellogg E.A."/>
            <person name="Brutnell T.P."/>
            <person name="Doust A.N."/>
            <person name="Tuskan G.A."/>
            <person name="Rokhsar D."/>
            <person name="Devos K.M."/>
        </authorList>
    </citation>
    <scope>NUCLEOTIDE SEQUENCE [LARGE SCALE GENOMIC DNA]</scope>
    <source>
        <strain evidence="2">cv. Yugu1</strain>
    </source>
</reference>
<organism evidence="1 2">
    <name type="scientific">Setaria italica</name>
    <name type="common">Foxtail millet</name>
    <name type="synonym">Panicum italicum</name>
    <dbReference type="NCBI Taxonomy" id="4555"/>
    <lineage>
        <taxon>Eukaryota</taxon>
        <taxon>Viridiplantae</taxon>
        <taxon>Streptophyta</taxon>
        <taxon>Embryophyta</taxon>
        <taxon>Tracheophyta</taxon>
        <taxon>Spermatophyta</taxon>
        <taxon>Magnoliopsida</taxon>
        <taxon>Liliopsida</taxon>
        <taxon>Poales</taxon>
        <taxon>Poaceae</taxon>
        <taxon>PACMAD clade</taxon>
        <taxon>Panicoideae</taxon>
        <taxon>Panicodae</taxon>
        <taxon>Paniceae</taxon>
        <taxon>Cenchrinae</taxon>
        <taxon>Setaria</taxon>
    </lineage>
</organism>
<protein>
    <submittedName>
        <fullName evidence="1">Uncharacterized protein</fullName>
    </submittedName>
</protein>
<dbReference type="AlphaFoldDB" id="A0A0Q3QG89"/>
<accession>A0A0Q3QG89</accession>
<dbReference type="Gramene" id="KQL16448">
    <property type="protein sequence ID" value="KQL16448"/>
    <property type="gene ID" value="SETIT_0251342mg"/>
</dbReference>
<reference evidence="1" key="2">
    <citation type="submission" date="2018-08" db="UniProtKB">
        <authorList>
            <consortium name="EnsemblPlants"/>
        </authorList>
    </citation>
    <scope>IDENTIFICATION</scope>
    <source>
        <strain evidence="1">Yugu1</strain>
    </source>
</reference>
<name>A0A0Q3QG89_SETIT</name>